<feature type="compositionally biased region" description="Polar residues" evidence="1">
    <location>
        <begin position="207"/>
        <end position="227"/>
    </location>
</feature>
<organism evidence="2 3">
    <name type="scientific">Decorospora gaudefroyi</name>
    <dbReference type="NCBI Taxonomy" id="184978"/>
    <lineage>
        <taxon>Eukaryota</taxon>
        <taxon>Fungi</taxon>
        <taxon>Dikarya</taxon>
        <taxon>Ascomycota</taxon>
        <taxon>Pezizomycotina</taxon>
        <taxon>Dothideomycetes</taxon>
        <taxon>Pleosporomycetidae</taxon>
        <taxon>Pleosporales</taxon>
        <taxon>Pleosporineae</taxon>
        <taxon>Pleosporaceae</taxon>
        <taxon>Decorospora</taxon>
    </lineage>
</organism>
<dbReference type="Proteomes" id="UP000800040">
    <property type="component" value="Unassembled WGS sequence"/>
</dbReference>
<reference evidence="2" key="1">
    <citation type="submission" date="2020-01" db="EMBL/GenBank/DDBJ databases">
        <authorList>
            <consortium name="DOE Joint Genome Institute"/>
            <person name="Haridas S."/>
            <person name="Albert R."/>
            <person name="Binder M."/>
            <person name="Bloem J."/>
            <person name="Labutti K."/>
            <person name="Salamov A."/>
            <person name="Andreopoulos B."/>
            <person name="Baker S.E."/>
            <person name="Barry K."/>
            <person name="Bills G."/>
            <person name="Bluhm B.H."/>
            <person name="Cannon C."/>
            <person name="Castanera R."/>
            <person name="Culley D.E."/>
            <person name="Daum C."/>
            <person name="Ezra D."/>
            <person name="Gonzalez J.B."/>
            <person name="Henrissat B."/>
            <person name="Kuo A."/>
            <person name="Liang C."/>
            <person name="Lipzen A."/>
            <person name="Lutzoni F."/>
            <person name="Magnuson J."/>
            <person name="Mondo S."/>
            <person name="Nolan M."/>
            <person name="Ohm R."/>
            <person name="Pangilinan J."/>
            <person name="Park H.-J."/>
            <person name="Ramirez L."/>
            <person name="Alfaro M."/>
            <person name="Sun H."/>
            <person name="Tritt A."/>
            <person name="Yoshinaga Y."/>
            <person name="Zwiers L.-H."/>
            <person name="Turgeon B.G."/>
            <person name="Goodwin S.B."/>
            <person name="Spatafora J.W."/>
            <person name="Crous P.W."/>
            <person name="Grigoriev I.V."/>
        </authorList>
    </citation>
    <scope>NUCLEOTIDE SEQUENCE</scope>
    <source>
        <strain evidence="2">P77</strain>
    </source>
</reference>
<proteinExistence type="predicted"/>
<feature type="compositionally biased region" description="Basic and acidic residues" evidence="1">
    <location>
        <begin position="119"/>
        <end position="139"/>
    </location>
</feature>
<accession>A0A6A5KFB5</accession>
<feature type="compositionally biased region" description="Low complexity" evidence="1">
    <location>
        <begin position="197"/>
        <end position="206"/>
    </location>
</feature>
<evidence type="ECO:0000313" key="2">
    <source>
        <dbReference type="EMBL" id="KAF1834346.1"/>
    </source>
</evidence>
<keyword evidence="3" id="KW-1185">Reference proteome</keyword>
<feature type="compositionally biased region" description="Basic and acidic residues" evidence="1">
    <location>
        <begin position="255"/>
        <end position="274"/>
    </location>
</feature>
<feature type="compositionally biased region" description="Low complexity" evidence="1">
    <location>
        <begin position="177"/>
        <end position="187"/>
    </location>
</feature>
<sequence>MDSSNVTNHNIEVNILALRILAHLSHPLQHEAKISNVAMSPASPPAEPSKHPPASVTKPEIPVPRHHNLGASMPCPETTRKEPREIVYTFTELTSTQVKIIMRRHTQPKHLRGYRDMAGKHGLEAERNEEPEKTKEKNTRRPISPPTEEKQHFQRVPTFRRTAPPNEHTPPAPPTPKTQRSPNPAKATTKERRRTTKPNTKTTQPTSNQNIIANTQKQNPIQQAKQNPTTPKYVPPPPRKNTSILPNPPNTSNEASKRPSKREEKEQRSIHDMFDDVNLSSSSDSEPEWEKVCGELDEKWDVVYSLDF</sequence>
<feature type="compositionally biased region" description="Pro residues" evidence="1">
    <location>
        <begin position="167"/>
        <end position="176"/>
    </location>
</feature>
<feature type="compositionally biased region" description="Polar residues" evidence="1">
    <location>
        <begin position="240"/>
        <end position="254"/>
    </location>
</feature>
<gene>
    <name evidence="2" type="ORF">BDW02DRAFT_339491</name>
</gene>
<evidence type="ECO:0000313" key="3">
    <source>
        <dbReference type="Proteomes" id="UP000800040"/>
    </source>
</evidence>
<protein>
    <submittedName>
        <fullName evidence="2">Uncharacterized protein</fullName>
    </submittedName>
</protein>
<evidence type="ECO:0000256" key="1">
    <source>
        <dbReference type="SAM" id="MobiDB-lite"/>
    </source>
</evidence>
<feature type="region of interest" description="Disordered" evidence="1">
    <location>
        <begin position="39"/>
        <end position="78"/>
    </location>
</feature>
<dbReference type="AlphaFoldDB" id="A0A6A5KFB5"/>
<name>A0A6A5KFB5_9PLEO</name>
<dbReference type="EMBL" id="ML975303">
    <property type="protein sequence ID" value="KAF1834346.1"/>
    <property type="molecule type" value="Genomic_DNA"/>
</dbReference>
<feature type="region of interest" description="Disordered" evidence="1">
    <location>
        <begin position="119"/>
        <end position="290"/>
    </location>
</feature>